<dbReference type="OrthoDB" id="6433568at2759"/>
<organism evidence="1 2">
    <name type="scientific">Araneus ventricosus</name>
    <name type="common">Orbweaver spider</name>
    <name type="synonym">Epeira ventricosa</name>
    <dbReference type="NCBI Taxonomy" id="182803"/>
    <lineage>
        <taxon>Eukaryota</taxon>
        <taxon>Metazoa</taxon>
        <taxon>Ecdysozoa</taxon>
        <taxon>Arthropoda</taxon>
        <taxon>Chelicerata</taxon>
        <taxon>Arachnida</taxon>
        <taxon>Araneae</taxon>
        <taxon>Araneomorphae</taxon>
        <taxon>Entelegynae</taxon>
        <taxon>Araneoidea</taxon>
        <taxon>Araneidae</taxon>
        <taxon>Araneus</taxon>
    </lineage>
</organism>
<name>A0A4Y2FGW1_ARAVE</name>
<reference evidence="1 2" key="1">
    <citation type="journal article" date="2019" name="Sci. Rep.">
        <title>Orb-weaving spider Araneus ventricosus genome elucidates the spidroin gene catalogue.</title>
        <authorList>
            <person name="Kono N."/>
            <person name="Nakamura H."/>
            <person name="Ohtoshi R."/>
            <person name="Moran D.A.P."/>
            <person name="Shinohara A."/>
            <person name="Yoshida Y."/>
            <person name="Fujiwara M."/>
            <person name="Mori M."/>
            <person name="Tomita M."/>
            <person name="Arakawa K."/>
        </authorList>
    </citation>
    <scope>NUCLEOTIDE SEQUENCE [LARGE SCALE GENOMIC DNA]</scope>
</reference>
<proteinExistence type="predicted"/>
<protein>
    <recommendedName>
        <fullName evidence="3">DNA-directed DNA polymerase</fullName>
    </recommendedName>
</protein>
<dbReference type="EMBL" id="BGPR01000910">
    <property type="protein sequence ID" value="GBM39928.1"/>
    <property type="molecule type" value="Genomic_DNA"/>
</dbReference>
<dbReference type="PANTHER" id="PTHR31511:SF12">
    <property type="entry name" value="RHO TERMINATION FACTOR N-TERMINAL DOMAIN-CONTAINING PROTEIN"/>
    <property type="match status" value="1"/>
</dbReference>
<dbReference type="PANTHER" id="PTHR31511">
    <property type="entry name" value="PROTEIN CBG23764"/>
    <property type="match status" value="1"/>
</dbReference>
<comment type="caution">
    <text evidence="1">The sequence shown here is derived from an EMBL/GenBank/DDBJ whole genome shotgun (WGS) entry which is preliminary data.</text>
</comment>
<dbReference type="Proteomes" id="UP000499080">
    <property type="component" value="Unassembled WGS sequence"/>
</dbReference>
<evidence type="ECO:0008006" key="3">
    <source>
        <dbReference type="Google" id="ProtNLM"/>
    </source>
</evidence>
<accession>A0A4Y2FGW1</accession>
<sequence>MGEYDDLYVLSDVVLLADVFEYFRRLPLSFYRLDPCHFYTAPRLAWQASLRMSGIKLELFIELDMHLFIERGIKGGIAMISHRYSETNSIYLQHYDEAKPSKYILYLDANDLYG</sequence>
<evidence type="ECO:0000313" key="1">
    <source>
        <dbReference type="EMBL" id="GBM39928.1"/>
    </source>
</evidence>
<evidence type="ECO:0000313" key="2">
    <source>
        <dbReference type="Proteomes" id="UP000499080"/>
    </source>
</evidence>
<gene>
    <name evidence="1" type="ORF">AVEN_250246_1</name>
</gene>
<keyword evidence="2" id="KW-1185">Reference proteome</keyword>
<dbReference type="AlphaFoldDB" id="A0A4Y2FGW1"/>